<dbReference type="AlphaFoldDB" id="A0A834D738"/>
<sequence>MPKNQAAWSAWNFLGSRDNKVCLTYWLNVLQNIGETDLPFLVTLNPDHTPKSFAASSPISCLSGQLLIQSHQLLHQKLRLSLIISKGREEFGFVGHTKVMVSMRMD</sequence>
<reference evidence="1" key="1">
    <citation type="submission" date="2015-10" db="EMBL/GenBank/DDBJ databases">
        <authorList>
            <person name="Martinez-Garcia P.J."/>
            <person name="Crepeau M.W."/>
            <person name="Puiu D."/>
            <person name="Gonzalez-Ibeas D."/>
            <person name="Whalen J."/>
            <person name="Stevens K."/>
            <person name="Paul R."/>
            <person name="Butterfield T."/>
            <person name="Britton M."/>
            <person name="Reagan R."/>
            <person name="Chakraborty S."/>
            <person name="Walawage S.L."/>
            <person name="Vasquez-Gross H.A."/>
            <person name="Cardeno C."/>
            <person name="Famula R."/>
            <person name="Pratt K."/>
            <person name="Kuruganti S."/>
            <person name="Aradhya M.K."/>
            <person name="Leslie C.A."/>
            <person name="Dandekar A.M."/>
            <person name="Salzberg S.L."/>
            <person name="Wegrzyn J.L."/>
            <person name="Langley C.H."/>
            <person name="Neale D.B."/>
        </authorList>
    </citation>
    <scope>NUCLEOTIDE SEQUENCE</scope>
    <source>
        <tissue evidence="1">Leaves</tissue>
    </source>
</reference>
<reference evidence="1" key="2">
    <citation type="submission" date="2020-03" db="EMBL/GenBank/DDBJ databases">
        <title>Walnut 2.0.</title>
        <authorList>
            <person name="Marrano A."/>
            <person name="Britton M."/>
            <person name="Zimin A.V."/>
            <person name="Zaini P.A."/>
            <person name="Workman R."/>
            <person name="Puiu D."/>
            <person name="Bianco L."/>
            <person name="Allen B.J."/>
            <person name="Troggio M."/>
            <person name="Leslie C.A."/>
            <person name="Timp W."/>
            <person name="Dendekar A."/>
            <person name="Salzberg S.L."/>
            <person name="Neale D.B."/>
        </authorList>
    </citation>
    <scope>NUCLEOTIDE SEQUENCE</scope>
    <source>
        <tissue evidence="1">Leaves</tissue>
    </source>
</reference>
<dbReference type="Gramene" id="Jr02_05120_p1">
    <property type="protein sequence ID" value="cds.Jr02_05120_p1"/>
    <property type="gene ID" value="Jr02_05120"/>
</dbReference>
<protein>
    <submittedName>
        <fullName evidence="1">Uncharacterized protein</fullName>
    </submittedName>
</protein>
<organism evidence="1 2">
    <name type="scientific">Juglans regia</name>
    <name type="common">English walnut</name>
    <dbReference type="NCBI Taxonomy" id="51240"/>
    <lineage>
        <taxon>Eukaryota</taxon>
        <taxon>Viridiplantae</taxon>
        <taxon>Streptophyta</taxon>
        <taxon>Embryophyta</taxon>
        <taxon>Tracheophyta</taxon>
        <taxon>Spermatophyta</taxon>
        <taxon>Magnoliopsida</taxon>
        <taxon>eudicotyledons</taxon>
        <taxon>Gunneridae</taxon>
        <taxon>Pentapetalae</taxon>
        <taxon>rosids</taxon>
        <taxon>fabids</taxon>
        <taxon>Fagales</taxon>
        <taxon>Juglandaceae</taxon>
        <taxon>Juglans</taxon>
    </lineage>
</organism>
<comment type="caution">
    <text evidence="1">The sequence shown here is derived from an EMBL/GenBank/DDBJ whole genome shotgun (WGS) entry which is preliminary data.</text>
</comment>
<evidence type="ECO:0000313" key="1">
    <source>
        <dbReference type="EMBL" id="KAF5476976.1"/>
    </source>
</evidence>
<evidence type="ECO:0000313" key="2">
    <source>
        <dbReference type="Proteomes" id="UP000619265"/>
    </source>
</evidence>
<proteinExistence type="predicted"/>
<accession>A0A834D738</accession>
<dbReference type="EMBL" id="LIHL02000002">
    <property type="protein sequence ID" value="KAF5476976.1"/>
    <property type="molecule type" value="Genomic_DNA"/>
</dbReference>
<gene>
    <name evidence="1" type="ORF">F2P56_003660</name>
</gene>
<dbReference type="Proteomes" id="UP000619265">
    <property type="component" value="Unassembled WGS sequence"/>
</dbReference>
<name>A0A834D738_JUGRE</name>